<dbReference type="PANTHER" id="PTHR18964:SF149">
    <property type="entry name" value="BIFUNCTIONAL UDP-N-ACETYLGLUCOSAMINE 2-EPIMERASE_N-ACETYLMANNOSAMINE KINASE"/>
    <property type="match status" value="1"/>
</dbReference>
<dbReference type="Pfam" id="PF00480">
    <property type="entry name" value="ROK"/>
    <property type="match status" value="1"/>
</dbReference>
<dbReference type="Proteomes" id="UP000277094">
    <property type="component" value="Unassembled WGS sequence"/>
</dbReference>
<feature type="domain" description="HTH marR-type" evidence="2">
    <location>
        <begin position="21"/>
        <end position="68"/>
    </location>
</feature>
<sequence>MDSRTAGVATASQLTVRQHNRALLLGNVARRPGRTRAQLARDVGLTKATVSTLVDDLILSALVVEREPTAGLRGRPGSRLELNPDGAAAIGVEIDVDRTSACLLDLTGAVRDRKSIAYDNRSGTPRVALRRVAQLVADLSADTLVAGVGVAFPGLVTVDGRVLRAPNLPRWEGSNLGEILGDLLDVPVHSIDNEANIAALAEHWYGSGISDFVHVSGEIGVGGGIIVNGELFVGPRGYAGEIGHVPVDPRGPLCGCGNRGCLEQLAGRTAVLAHAQASSDAELVFRCDHGDREALLAVRSAAAALAVALGAVINTLDLPAVSLGGFYARLAPWLVEPLATGLKKRIVSGAPIDVRVSSLGQDAAALGAAGQVINHIVRTGERPASRRIRVS</sequence>
<organism evidence="3 4">
    <name type="scientific">Nocardioides marmorisolisilvae</name>
    <dbReference type="NCBI Taxonomy" id="1542737"/>
    <lineage>
        <taxon>Bacteria</taxon>
        <taxon>Bacillati</taxon>
        <taxon>Actinomycetota</taxon>
        <taxon>Actinomycetes</taxon>
        <taxon>Propionibacteriales</taxon>
        <taxon>Nocardioidaceae</taxon>
        <taxon>Nocardioides</taxon>
    </lineage>
</organism>
<dbReference type="PANTHER" id="PTHR18964">
    <property type="entry name" value="ROK (REPRESSOR, ORF, KINASE) FAMILY"/>
    <property type="match status" value="1"/>
</dbReference>
<protein>
    <submittedName>
        <fullName evidence="3">ROK family transcriptional regulator</fullName>
    </submittedName>
</protein>
<dbReference type="Pfam" id="PF12802">
    <property type="entry name" value="MarR_2"/>
    <property type="match status" value="1"/>
</dbReference>
<evidence type="ECO:0000259" key="2">
    <source>
        <dbReference type="Pfam" id="PF12802"/>
    </source>
</evidence>
<name>A0A3N0DPS3_9ACTN</name>
<dbReference type="InterPro" id="IPR036388">
    <property type="entry name" value="WH-like_DNA-bd_sf"/>
</dbReference>
<evidence type="ECO:0000256" key="1">
    <source>
        <dbReference type="ARBA" id="ARBA00006479"/>
    </source>
</evidence>
<evidence type="ECO:0000313" key="3">
    <source>
        <dbReference type="EMBL" id="RNL77634.1"/>
    </source>
</evidence>
<dbReference type="Gene3D" id="1.10.10.10">
    <property type="entry name" value="Winged helix-like DNA-binding domain superfamily/Winged helix DNA-binding domain"/>
    <property type="match status" value="1"/>
</dbReference>
<evidence type="ECO:0000313" key="4">
    <source>
        <dbReference type="Proteomes" id="UP000277094"/>
    </source>
</evidence>
<accession>A0A3N0DPS3</accession>
<dbReference type="SUPFAM" id="SSF46785">
    <property type="entry name" value="Winged helix' DNA-binding domain"/>
    <property type="match status" value="1"/>
</dbReference>
<dbReference type="InterPro" id="IPR000600">
    <property type="entry name" value="ROK"/>
</dbReference>
<comment type="similarity">
    <text evidence="1">Belongs to the ROK (NagC/XylR) family.</text>
</comment>
<keyword evidence="4" id="KW-1185">Reference proteome</keyword>
<gene>
    <name evidence="3" type="ORF">EFL95_16640</name>
</gene>
<comment type="caution">
    <text evidence="3">The sequence shown here is derived from an EMBL/GenBank/DDBJ whole genome shotgun (WGS) entry which is preliminary data.</text>
</comment>
<dbReference type="OrthoDB" id="5174513at2"/>
<dbReference type="InterPro" id="IPR036390">
    <property type="entry name" value="WH_DNA-bd_sf"/>
</dbReference>
<dbReference type="EMBL" id="RJSG01000003">
    <property type="protein sequence ID" value="RNL77634.1"/>
    <property type="molecule type" value="Genomic_DNA"/>
</dbReference>
<proteinExistence type="inferred from homology"/>
<dbReference type="InterPro" id="IPR000835">
    <property type="entry name" value="HTH_MarR-typ"/>
</dbReference>
<dbReference type="Gene3D" id="3.30.420.40">
    <property type="match status" value="2"/>
</dbReference>
<reference evidence="3 4" key="1">
    <citation type="submission" date="2018-11" db="EMBL/GenBank/DDBJ databases">
        <authorList>
            <person name="Li F."/>
        </authorList>
    </citation>
    <scope>NUCLEOTIDE SEQUENCE [LARGE SCALE GENOMIC DNA]</scope>
    <source>
        <strain evidence="3 4">KIS18-7</strain>
    </source>
</reference>
<dbReference type="SUPFAM" id="SSF53067">
    <property type="entry name" value="Actin-like ATPase domain"/>
    <property type="match status" value="1"/>
</dbReference>
<dbReference type="InterPro" id="IPR043129">
    <property type="entry name" value="ATPase_NBD"/>
</dbReference>
<dbReference type="AlphaFoldDB" id="A0A3N0DPS3"/>